<evidence type="ECO:0000313" key="3">
    <source>
        <dbReference type="Proteomes" id="UP000198825"/>
    </source>
</evidence>
<dbReference type="STRING" id="546874.SAMN04488544_3765"/>
<evidence type="ECO:0000313" key="2">
    <source>
        <dbReference type="EMBL" id="SDV03236.1"/>
    </source>
</evidence>
<feature type="transmembrane region" description="Helical" evidence="1">
    <location>
        <begin position="159"/>
        <end position="178"/>
    </location>
</feature>
<name>A0A1H2NEK0_9ACTN</name>
<organism evidence="2 3">
    <name type="scientific">Microlunatus sagamiharensis</name>
    <dbReference type="NCBI Taxonomy" id="546874"/>
    <lineage>
        <taxon>Bacteria</taxon>
        <taxon>Bacillati</taxon>
        <taxon>Actinomycetota</taxon>
        <taxon>Actinomycetes</taxon>
        <taxon>Propionibacteriales</taxon>
        <taxon>Propionibacteriaceae</taxon>
        <taxon>Microlunatus</taxon>
    </lineage>
</organism>
<evidence type="ECO:0000256" key="1">
    <source>
        <dbReference type="SAM" id="Phobius"/>
    </source>
</evidence>
<gene>
    <name evidence="2" type="ORF">SAMN04488544_3765</name>
</gene>
<keyword evidence="3" id="KW-1185">Reference proteome</keyword>
<keyword evidence="1" id="KW-0812">Transmembrane</keyword>
<dbReference type="RefSeq" id="WP_091077992.1">
    <property type="nucleotide sequence ID" value="NZ_LT629799.1"/>
</dbReference>
<keyword evidence="1" id="KW-1133">Transmembrane helix</keyword>
<dbReference type="OrthoDB" id="9929283at2"/>
<feature type="transmembrane region" description="Helical" evidence="1">
    <location>
        <begin position="136"/>
        <end position="153"/>
    </location>
</feature>
<feature type="transmembrane region" description="Helical" evidence="1">
    <location>
        <begin position="23"/>
        <end position="44"/>
    </location>
</feature>
<sequence>MATQPTLDPRLTGRGRQIWVRRVVGLVAVAVVLVVGTDLAFGGLDDSYRNLWPSSTPQLVVGIGLVVVGLVLMIAGAARSVAKDLDRSFIGLDAYLPRRGRAWARHQIAAGRAVVPERRDVVTVIAQQMRSEGNQVLVYSGLCCSYAGTLVDGPSLSNLVVFGVLIAWLGVLSVRALVWSARARRWLALHP</sequence>
<dbReference type="AlphaFoldDB" id="A0A1H2NEK0"/>
<protein>
    <submittedName>
        <fullName evidence="2">Uncharacterized protein</fullName>
    </submittedName>
</protein>
<accession>A0A1H2NEK0</accession>
<keyword evidence="1" id="KW-0472">Membrane</keyword>
<dbReference type="Proteomes" id="UP000198825">
    <property type="component" value="Chromosome I"/>
</dbReference>
<proteinExistence type="predicted"/>
<dbReference type="EMBL" id="LT629799">
    <property type="protein sequence ID" value="SDV03236.1"/>
    <property type="molecule type" value="Genomic_DNA"/>
</dbReference>
<feature type="transmembrane region" description="Helical" evidence="1">
    <location>
        <begin position="56"/>
        <end position="78"/>
    </location>
</feature>
<reference evidence="3" key="1">
    <citation type="submission" date="2016-10" db="EMBL/GenBank/DDBJ databases">
        <authorList>
            <person name="Varghese N."/>
            <person name="Submissions S."/>
        </authorList>
    </citation>
    <scope>NUCLEOTIDE SEQUENCE [LARGE SCALE GENOMIC DNA]</scope>
    <source>
        <strain evidence="3">DSM 21743</strain>
    </source>
</reference>